<sequence length="464" mass="52930">MKNTAMRTYVGRTPLIRAKNLEEKLGIRKIYLKLEGNNPSGHLEDRLAYLIVRDALSKGQKNICLGNSGRLLYSLAYLSKYFDVNLVLFAPKDSRISENRFIMDNDKIEIHAVGENEMDCIEKSNQCAEENRYYNANPGMTNNILYIYSFSYLASEINTRLKKDPTTLFSQTGEGFSISGLYSGLKQSWINEEIEQLPQLFACSTSEGNPIVESFKKGSREIIKVQEEDISESKYNKNLLHQIDGNAQEALNAVYDTKGAVVSISDEELLRYKEEFQALENIHVSTENAYPIAAFMKTYEEGKLENGTHVVVLKDGKVDLDIKEVDKKTLPLPYDEFLELLDSWLIQYSDPLVEIQEAFDNALEGGFVLTAYFDDELAGICVLSKTSFDDFFPKYHLSYIATKKEIKGKGIGTQLMQRAIELAEGNLSLHVEVENENAIKLYEKMGFKRKYYRMLYDGLEKQED</sequence>
<evidence type="ECO:0000256" key="2">
    <source>
        <dbReference type="ARBA" id="ARBA00022898"/>
    </source>
</evidence>
<evidence type="ECO:0000313" key="5">
    <source>
        <dbReference type="Proteomes" id="UP000449710"/>
    </source>
</evidence>
<feature type="domain" description="N-acetyltransferase" evidence="3">
    <location>
        <begin position="320"/>
        <end position="464"/>
    </location>
</feature>
<keyword evidence="5" id="KW-1185">Reference proteome</keyword>
<accession>A0AA43XLJ4</accession>
<dbReference type="RefSeq" id="WP_160722306.1">
    <property type="nucleotide sequence ID" value="NZ_SUMG01000015.1"/>
</dbReference>
<dbReference type="CDD" id="cd04301">
    <property type="entry name" value="NAT_SF"/>
    <property type="match status" value="1"/>
</dbReference>
<dbReference type="InterPro" id="IPR000182">
    <property type="entry name" value="GNAT_dom"/>
</dbReference>
<name>A0AA43XLJ4_9CLOT</name>
<dbReference type="SUPFAM" id="SSF55729">
    <property type="entry name" value="Acyl-CoA N-acyltransferases (Nat)"/>
    <property type="match status" value="1"/>
</dbReference>
<dbReference type="PANTHER" id="PTHR10314">
    <property type="entry name" value="CYSTATHIONINE BETA-SYNTHASE"/>
    <property type="match status" value="1"/>
</dbReference>
<reference evidence="4 5" key="1">
    <citation type="submission" date="2019-04" db="EMBL/GenBank/DDBJ databases">
        <title>Isachenkonia alkalipeptolytica gen. nov. sp. nov. a new anaerobic, alkiliphilic organothrophic bacterium capable to reduce synthesized ferrihydrite isolated from a soda lake.</title>
        <authorList>
            <person name="Toshchakov S.V."/>
            <person name="Zavarzina D.G."/>
            <person name="Zhilina T.N."/>
            <person name="Kostrikina N.A."/>
            <person name="Kublanov I.V."/>
        </authorList>
    </citation>
    <scope>NUCLEOTIDE SEQUENCE [LARGE SCALE GENOMIC DNA]</scope>
    <source>
        <strain evidence="4 5">Z-1701</strain>
    </source>
</reference>
<organism evidence="4 5">
    <name type="scientific">Isachenkonia alkalipeptolytica</name>
    <dbReference type="NCBI Taxonomy" id="2565777"/>
    <lineage>
        <taxon>Bacteria</taxon>
        <taxon>Bacillati</taxon>
        <taxon>Bacillota</taxon>
        <taxon>Clostridia</taxon>
        <taxon>Eubacteriales</taxon>
        <taxon>Clostridiaceae</taxon>
        <taxon>Isachenkonia</taxon>
    </lineage>
</organism>
<dbReference type="Pfam" id="PF00583">
    <property type="entry name" value="Acetyltransf_1"/>
    <property type="match status" value="1"/>
</dbReference>
<dbReference type="Pfam" id="PF00291">
    <property type="entry name" value="PALP"/>
    <property type="match status" value="1"/>
</dbReference>
<dbReference type="PROSITE" id="PS51186">
    <property type="entry name" value="GNAT"/>
    <property type="match status" value="1"/>
</dbReference>
<proteinExistence type="predicted"/>
<dbReference type="Gene3D" id="3.40.630.30">
    <property type="match status" value="1"/>
</dbReference>
<dbReference type="EMBL" id="SUMG01000015">
    <property type="protein sequence ID" value="NBG89048.1"/>
    <property type="molecule type" value="Genomic_DNA"/>
</dbReference>
<dbReference type="InterPro" id="IPR050214">
    <property type="entry name" value="Cys_Synth/Cystath_Beta-Synth"/>
</dbReference>
<dbReference type="SUPFAM" id="SSF53686">
    <property type="entry name" value="Tryptophan synthase beta subunit-like PLP-dependent enzymes"/>
    <property type="match status" value="1"/>
</dbReference>
<protein>
    <submittedName>
        <fullName evidence="4">Pyridoxal-phosphate dependent enzyme</fullName>
    </submittedName>
</protein>
<dbReference type="GO" id="GO:0016747">
    <property type="term" value="F:acyltransferase activity, transferring groups other than amino-acyl groups"/>
    <property type="evidence" value="ECO:0007669"/>
    <property type="project" value="InterPro"/>
</dbReference>
<dbReference type="Gene3D" id="3.40.50.1100">
    <property type="match status" value="2"/>
</dbReference>
<evidence type="ECO:0000256" key="1">
    <source>
        <dbReference type="ARBA" id="ARBA00001933"/>
    </source>
</evidence>
<dbReference type="GO" id="GO:1901605">
    <property type="term" value="P:alpha-amino acid metabolic process"/>
    <property type="evidence" value="ECO:0007669"/>
    <property type="project" value="UniProtKB-ARBA"/>
</dbReference>
<comment type="caution">
    <text evidence="4">The sequence shown here is derived from an EMBL/GenBank/DDBJ whole genome shotgun (WGS) entry which is preliminary data.</text>
</comment>
<dbReference type="InterPro" id="IPR001926">
    <property type="entry name" value="TrpB-like_PALP"/>
</dbReference>
<comment type="cofactor">
    <cofactor evidence="1">
        <name>pyridoxal 5'-phosphate</name>
        <dbReference type="ChEBI" id="CHEBI:597326"/>
    </cofactor>
</comment>
<keyword evidence="2" id="KW-0663">Pyridoxal phosphate</keyword>
<evidence type="ECO:0000313" key="4">
    <source>
        <dbReference type="EMBL" id="NBG89048.1"/>
    </source>
</evidence>
<dbReference type="Proteomes" id="UP000449710">
    <property type="component" value="Unassembled WGS sequence"/>
</dbReference>
<dbReference type="InterPro" id="IPR016181">
    <property type="entry name" value="Acyl_CoA_acyltransferase"/>
</dbReference>
<dbReference type="InterPro" id="IPR036052">
    <property type="entry name" value="TrpB-like_PALP_sf"/>
</dbReference>
<dbReference type="AlphaFoldDB" id="A0AA43XLJ4"/>
<gene>
    <name evidence="4" type="ORF">ISALK_11160</name>
</gene>
<evidence type="ECO:0000259" key="3">
    <source>
        <dbReference type="PROSITE" id="PS51186"/>
    </source>
</evidence>